<sequence>MNSSNASTQPTDPLSQTSSVIETLVSKRVQHLQYIQNIHKRAEINEMRNVKGFSVQEEEEEEKDSTRGAQVPNIYWMNTCPLTLHEITSFTHPSQLSHRLSQWFHLGISLAPLLQLPSGWWFLRALGQLVEEWEYHFSNLVGQGMRYLRAMTGIIGSSSSSSSASSALSSSSTNLSNSLGQQVGNANNSSSGSLSSSGSGGSGVNNGAAPNAGGVSAGPSTLTTTGGGVSAQHSSTGLANGSVLNQSIGSTQSHHSVAPSRPIKPMIQRVNGTIVYEFLRTPHVPHTLSYTQVIYSLCDILTLVYRKILSEKHALLQSATVSHFDIRDIILRIDSKLKSEFFGVLSRDLNTLVMHKVKGELGEMEALLNENYNLRGERKG</sequence>
<dbReference type="PANTHER" id="PTHR37332:SF1">
    <property type="entry name" value="ELMO DOMAIN-CONTAINING PROTEIN"/>
    <property type="match status" value="1"/>
</dbReference>
<accession>A0A7S1KQV0</accession>
<dbReference type="EMBL" id="HBGD01005989">
    <property type="protein sequence ID" value="CAD9081729.1"/>
    <property type="molecule type" value="Transcribed_RNA"/>
</dbReference>
<gene>
    <name evidence="2" type="ORF">PCOS0759_LOCUS4969</name>
</gene>
<proteinExistence type="predicted"/>
<protein>
    <submittedName>
        <fullName evidence="2">Uncharacterized protein</fullName>
    </submittedName>
</protein>
<dbReference type="PANTHER" id="PTHR37332">
    <property type="entry name" value="EXPRESSED PROTEIN"/>
    <property type="match status" value="1"/>
</dbReference>
<evidence type="ECO:0000313" key="2">
    <source>
        <dbReference type="EMBL" id="CAD9081729.1"/>
    </source>
</evidence>
<name>A0A7S1KQV0_9EUKA</name>
<reference evidence="2" key="1">
    <citation type="submission" date="2021-01" db="EMBL/GenBank/DDBJ databases">
        <authorList>
            <person name="Corre E."/>
            <person name="Pelletier E."/>
            <person name="Niang G."/>
            <person name="Scheremetjew M."/>
            <person name="Finn R."/>
            <person name="Kale V."/>
            <person name="Holt S."/>
            <person name="Cochrane G."/>
            <person name="Meng A."/>
            <person name="Brown T."/>
            <person name="Cohen L."/>
        </authorList>
    </citation>
    <scope>NUCLEOTIDE SEQUENCE</scope>
    <source>
        <strain evidence="2">WS</strain>
    </source>
</reference>
<feature type="compositionally biased region" description="Low complexity" evidence="1">
    <location>
        <begin position="171"/>
        <end position="197"/>
    </location>
</feature>
<organism evidence="2">
    <name type="scientific">Percolomonas cosmopolitus</name>
    <dbReference type="NCBI Taxonomy" id="63605"/>
    <lineage>
        <taxon>Eukaryota</taxon>
        <taxon>Discoba</taxon>
        <taxon>Heterolobosea</taxon>
        <taxon>Tetramitia</taxon>
        <taxon>Eutetramitia</taxon>
        <taxon>Percolomonadidae</taxon>
        <taxon>Percolomonas</taxon>
    </lineage>
</organism>
<feature type="region of interest" description="Disordered" evidence="1">
    <location>
        <begin position="171"/>
        <end position="236"/>
    </location>
</feature>
<evidence type="ECO:0000256" key="1">
    <source>
        <dbReference type="SAM" id="MobiDB-lite"/>
    </source>
</evidence>
<feature type="compositionally biased region" description="Low complexity" evidence="1">
    <location>
        <begin position="205"/>
        <end position="220"/>
    </location>
</feature>
<dbReference type="AlphaFoldDB" id="A0A7S1KQV0"/>